<dbReference type="PANTHER" id="PTHR30273">
    <property type="entry name" value="PERIPLASMIC SIGNAL SENSOR AND SIGMA FACTOR ACTIVATOR FECR-RELATED"/>
    <property type="match status" value="1"/>
</dbReference>
<dbReference type="Pfam" id="PF16344">
    <property type="entry name" value="FecR_C"/>
    <property type="match status" value="1"/>
</dbReference>
<dbReference type="Proteomes" id="UP001501436">
    <property type="component" value="Unassembled WGS sequence"/>
</dbReference>
<dbReference type="Gene3D" id="3.55.50.30">
    <property type="match status" value="1"/>
</dbReference>
<evidence type="ECO:0000256" key="1">
    <source>
        <dbReference type="SAM" id="Phobius"/>
    </source>
</evidence>
<feature type="domain" description="Protein FecR C-terminal" evidence="3">
    <location>
        <begin position="276"/>
        <end position="342"/>
    </location>
</feature>
<reference evidence="5" key="1">
    <citation type="journal article" date="2019" name="Int. J. Syst. Evol. Microbiol.">
        <title>The Global Catalogue of Microorganisms (GCM) 10K type strain sequencing project: providing services to taxonomists for standard genome sequencing and annotation.</title>
        <authorList>
            <consortium name="The Broad Institute Genomics Platform"/>
            <consortium name="The Broad Institute Genome Sequencing Center for Infectious Disease"/>
            <person name="Wu L."/>
            <person name="Ma J."/>
        </authorList>
    </citation>
    <scope>NUCLEOTIDE SEQUENCE [LARGE SCALE GENOMIC DNA]</scope>
    <source>
        <strain evidence="5">JCM 18283</strain>
    </source>
</reference>
<keyword evidence="1" id="KW-1133">Transmembrane helix</keyword>
<dbReference type="InterPro" id="IPR032508">
    <property type="entry name" value="FecR_C"/>
</dbReference>
<dbReference type="InterPro" id="IPR006860">
    <property type="entry name" value="FecR"/>
</dbReference>
<feature type="domain" description="FecR protein" evidence="2">
    <location>
        <begin position="134"/>
        <end position="220"/>
    </location>
</feature>
<dbReference type="EMBL" id="BAABJI010000002">
    <property type="protein sequence ID" value="GAA4925754.1"/>
    <property type="molecule type" value="Genomic_DNA"/>
</dbReference>
<keyword evidence="1" id="KW-0812">Transmembrane</keyword>
<dbReference type="PIRSF" id="PIRSF018266">
    <property type="entry name" value="FecR"/>
    <property type="match status" value="1"/>
</dbReference>
<name>A0ABP9G1D0_9SPHI</name>
<dbReference type="RefSeq" id="WP_345332773.1">
    <property type="nucleotide sequence ID" value="NZ_BAABJI010000002.1"/>
</dbReference>
<dbReference type="Gene3D" id="2.60.120.1440">
    <property type="match status" value="1"/>
</dbReference>
<dbReference type="PANTHER" id="PTHR30273:SF2">
    <property type="entry name" value="PROTEIN FECR"/>
    <property type="match status" value="1"/>
</dbReference>
<keyword evidence="5" id="KW-1185">Reference proteome</keyword>
<feature type="transmembrane region" description="Helical" evidence="1">
    <location>
        <begin position="82"/>
        <end position="105"/>
    </location>
</feature>
<dbReference type="InterPro" id="IPR012373">
    <property type="entry name" value="Ferrdict_sens_TM"/>
</dbReference>
<sequence>MHPTDELIRKYFNRQCTAEEAEQVYQYLQRHPEIIERLLSEKEWTQFDGGKHPHPQKSAQMLDAVLVQIEHQPVPGKKSFRLWRYVSVAASLLLFAGLFIFQLTWPIPVSKHYVSVPARVVNWQNTTNHGNRVQHILLDDGSDVALYPGSSVKYKLPFKSRTRDIYLTGVAKFKVAKDKTRPFTVFSGEVATTALGTVFTITAWPAEQITKVKLHSGKVRVINTNNKFKPQYLLPGKQLVFNKTTGDVTLKRLDENPVINKPAVVAGSVKISGDTLRFMNQPLPNVFSKLQELYGISITVNVDLKKYRFTGDFNMAADSLPSMLTTIGTLNKLTISKADTAYIITPQNLKKKK</sequence>
<keyword evidence="1" id="KW-0472">Membrane</keyword>
<evidence type="ECO:0000313" key="5">
    <source>
        <dbReference type="Proteomes" id="UP001501436"/>
    </source>
</evidence>
<accession>A0ABP9G1D0</accession>
<comment type="caution">
    <text evidence="4">The sequence shown here is derived from an EMBL/GenBank/DDBJ whole genome shotgun (WGS) entry which is preliminary data.</text>
</comment>
<dbReference type="Pfam" id="PF04773">
    <property type="entry name" value="FecR"/>
    <property type="match status" value="1"/>
</dbReference>
<evidence type="ECO:0000259" key="3">
    <source>
        <dbReference type="Pfam" id="PF16344"/>
    </source>
</evidence>
<evidence type="ECO:0000259" key="2">
    <source>
        <dbReference type="Pfam" id="PF04773"/>
    </source>
</evidence>
<evidence type="ECO:0008006" key="6">
    <source>
        <dbReference type="Google" id="ProtNLM"/>
    </source>
</evidence>
<evidence type="ECO:0000313" key="4">
    <source>
        <dbReference type="EMBL" id="GAA4925754.1"/>
    </source>
</evidence>
<gene>
    <name evidence="4" type="ORF">GCM10023313_32920</name>
</gene>
<protein>
    <recommendedName>
        <fullName evidence="6">FecR family protein</fullName>
    </recommendedName>
</protein>
<proteinExistence type="predicted"/>
<organism evidence="4 5">
    <name type="scientific">Mucilaginibacter defluvii</name>
    <dbReference type="NCBI Taxonomy" id="1196019"/>
    <lineage>
        <taxon>Bacteria</taxon>
        <taxon>Pseudomonadati</taxon>
        <taxon>Bacteroidota</taxon>
        <taxon>Sphingobacteriia</taxon>
        <taxon>Sphingobacteriales</taxon>
        <taxon>Sphingobacteriaceae</taxon>
        <taxon>Mucilaginibacter</taxon>
    </lineage>
</organism>